<comment type="caution">
    <text evidence="1">The sequence shown here is derived from an EMBL/GenBank/DDBJ whole genome shotgun (WGS) entry which is preliminary data.</text>
</comment>
<evidence type="ECO:0000313" key="2">
    <source>
        <dbReference type="Proteomes" id="UP000775877"/>
    </source>
</evidence>
<gene>
    <name evidence="1" type="ORF">KC678_04830</name>
</gene>
<reference evidence="1" key="2">
    <citation type="journal article" date="2021" name="Microbiome">
        <title>Successional dynamics and alternative stable states in a saline activated sludge microbial community over 9 years.</title>
        <authorList>
            <person name="Wang Y."/>
            <person name="Ye J."/>
            <person name="Ju F."/>
            <person name="Liu L."/>
            <person name="Boyd J.A."/>
            <person name="Deng Y."/>
            <person name="Parks D.H."/>
            <person name="Jiang X."/>
            <person name="Yin X."/>
            <person name="Woodcroft B.J."/>
            <person name="Tyson G.W."/>
            <person name="Hugenholtz P."/>
            <person name="Polz M.F."/>
            <person name="Zhang T."/>
        </authorList>
    </citation>
    <scope>NUCLEOTIDE SEQUENCE</scope>
    <source>
        <strain evidence="1">HKST-UBA13</strain>
    </source>
</reference>
<sequence length="114" mass="13286">MGLDVRTYGNIKLAENEEEADFTAYVIDEDWKHKIKNLQDGKTYTGDVVFRGVSYSYSAHCRFREKLIKLIDRQDLLDIEGKIKWAELPSEIPFYDLINFADNEGCLDWEVSNT</sequence>
<dbReference type="AlphaFoldDB" id="A0A955L285"/>
<accession>A0A955L285</accession>
<proteinExistence type="predicted"/>
<dbReference type="EMBL" id="JAGQLJ010000132">
    <property type="protein sequence ID" value="MCA9381564.1"/>
    <property type="molecule type" value="Genomic_DNA"/>
</dbReference>
<dbReference type="Proteomes" id="UP000775877">
    <property type="component" value="Unassembled WGS sequence"/>
</dbReference>
<feature type="non-terminal residue" evidence="1">
    <location>
        <position position="114"/>
    </location>
</feature>
<protein>
    <submittedName>
        <fullName evidence="1">Uncharacterized protein</fullName>
    </submittedName>
</protein>
<reference evidence="1" key="1">
    <citation type="submission" date="2020-04" db="EMBL/GenBank/DDBJ databases">
        <authorList>
            <person name="Zhang T."/>
        </authorList>
    </citation>
    <scope>NUCLEOTIDE SEQUENCE</scope>
    <source>
        <strain evidence="1">HKST-UBA13</strain>
    </source>
</reference>
<organism evidence="1 2">
    <name type="scientific">Candidatus Dojkabacteria bacterium</name>
    <dbReference type="NCBI Taxonomy" id="2099670"/>
    <lineage>
        <taxon>Bacteria</taxon>
        <taxon>Candidatus Dojkabacteria</taxon>
    </lineage>
</organism>
<name>A0A955L285_9BACT</name>
<evidence type="ECO:0000313" key="1">
    <source>
        <dbReference type="EMBL" id="MCA9381564.1"/>
    </source>
</evidence>